<keyword evidence="1" id="KW-1185">Reference proteome</keyword>
<proteinExistence type="predicted"/>
<dbReference type="OrthoDB" id="1747730at2759"/>
<dbReference type="AlphaFoldDB" id="A0A6P5XBT1"/>
<protein>
    <submittedName>
        <fullName evidence="2">Probable disease resistance protein At5g66890</fullName>
    </submittedName>
</protein>
<dbReference type="GeneID" id="111281664"/>
<evidence type="ECO:0000313" key="2">
    <source>
        <dbReference type="RefSeq" id="XP_022725072.1"/>
    </source>
</evidence>
<evidence type="ECO:0000313" key="1">
    <source>
        <dbReference type="Proteomes" id="UP000515121"/>
    </source>
</evidence>
<sequence>MEIKRDKSSNLLPLLDRHKVIVYDTPVCVFTNIFIVSSSPGKMQHDLLRELAIYLSSLDPVEKRKRIIVELSSNNFPNWWLEEKQPPLVYFHRLLSVPLQPSDTYTQIKKFTHTANFFKPFNHDETFSFNWGSIQAPEVEVLVLNFRTKNYTLPVFMEKMEKLKILIVMNNGIYPPN</sequence>
<reference evidence="2" key="1">
    <citation type="submission" date="2025-08" db="UniProtKB">
        <authorList>
            <consortium name="RefSeq"/>
        </authorList>
    </citation>
    <scope>IDENTIFICATION</scope>
    <source>
        <tissue evidence="2">Fruit stalk</tissue>
    </source>
</reference>
<organism evidence="1 2">
    <name type="scientific">Durio zibethinus</name>
    <name type="common">Durian</name>
    <dbReference type="NCBI Taxonomy" id="66656"/>
    <lineage>
        <taxon>Eukaryota</taxon>
        <taxon>Viridiplantae</taxon>
        <taxon>Streptophyta</taxon>
        <taxon>Embryophyta</taxon>
        <taxon>Tracheophyta</taxon>
        <taxon>Spermatophyta</taxon>
        <taxon>Magnoliopsida</taxon>
        <taxon>eudicotyledons</taxon>
        <taxon>Gunneridae</taxon>
        <taxon>Pentapetalae</taxon>
        <taxon>rosids</taxon>
        <taxon>malvids</taxon>
        <taxon>Malvales</taxon>
        <taxon>Malvaceae</taxon>
        <taxon>Helicteroideae</taxon>
        <taxon>Durio</taxon>
    </lineage>
</organism>
<dbReference type="RefSeq" id="XP_022725072.1">
    <property type="nucleotide sequence ID" value="XM_022869337.1"/>
</dbReference>
<gene>
    <name evidence="2" type="primary">LOC111281664</name>
</gene>
<name>A0A6P5XBT1_DURZI</name>
<accession>A0A6P5XBT1</accession>
<dbReference type="KEGG" id="dzi:111281664"/>
<dbReference type="Proteomes" id="UP000515121">
    <property type="component" value="Unplaced"/>
</dbReference>